<reference evidence="1 2" key="2">
    <citation type="submission" date="2019-08" db="EMBL/GenBank/DDBJ databases">
        <title>Amycolatopsis acidicola sp. nov., isolated from peat swamp forest soil.</title>
        <authorList>
            <person name="Srisuk N."/>
        </authorList>
    </citation>
    <scope>NUCLEOTIDE SEQUENCE [LARGE SCALE GENOMIC DNA]</scope>
    <source>
        <strain evidence="1 2">TBRC 6029</strain>
    </source>
</reference>
<protein>
    <submittedName>
        <fullName evidence="1">Uncharacterized protein</fullName>
    </submittedName>
</protein>
<dbReference type="RefSeq" id="WP_144593102.1">
    <property type="nucleotide sequence ID" value="NZ_VJWX01000646.1"/>
</dbReference>
<accession>A0A558A654</accession>
<reference evidence="1 2" key="1">
    <citation type="submission" date="2019-07" db="EMBL/GenBank/DDBJ databases">
        <authorList>
            <person name="Duangmal K."/>
            <person name="Teo W.F.A."/>
        </authorList>
    </citation>
    <scope>NUCLEOTIDE SEQUENCE [LARGE SCALE GENOMIC DNA]</scope>
    <source>
        <strain evidence="1 2">TBRC 6029</strain>
    </source>
</reference>
<dbReference type="OrthoDB" id="4568594at2"/>
<organism evidence="1 2">
    <name type="scientific">Amycolatopsis rhizosphaerae</name>
    <dbReference type="NCBI Taxonomy" id="2053003"/>
    <lineage>
        <taxon>Bacteria</taxon>
        <taxon>Bacillati</taxon>
        <taxon>Actinomycetota</taxon>
        <taxon>Actinomycetes</taxon>
        <taxon>Pseudonocardiales</taxon>
        <taxon>Pseudonocardiaceae</taxon>
        <taxon>Amycolatopsis</taxon>
    </lineage>
</organism>
<sequence>MSPSTAAPAFAYQPLWPFSGAADAAAWQASYRQGGHQPWHLDPALTAQSFAQGYLGYAGIDQITGRRTAGTEAWVGVGYRLPNGNPATAAVIHLAELGTGPDAPWEVVGTEDTTLTVTRPGYGTTVVSPVTVGGAITGVDESLRVQVREPRGPAGERGGVPAGGQQAPWAVTVGFTAPPGSVLTIAVSTGGHVADVERFAITGVRAGG</sequence>
<dbReference type="EMBL" id="VJWX01000646">
    <property type="protein sequence ID" value="TVT19725.1"/>
    <property type="molecule type" value="Genomic_DNA"/>
</dbReference>
<dbReference type="Proteomes" id="UP000320011">
    <property type="component" value="Unassembled WGS sequence"/>
</dbReference>
<evidence type="ECO:0000313" key="1">
    <source>
        <dbReference type="EMBL" id="TVT19725.1"/>
    </source>
</evidence>
<keyword evidence="2" id="KW-1185">Reference proteome</keyword>
<evidence type="ECO:0000313" key="2">
    <source>
        <dbReference type="Proteomes" id="UP000320011"/>
    </source>
</evidence>
<gene>
    <name evidence="1" type="ORF">FNH05_34830</name>
</gene>
<dbReference type="AlphaFoldDB" id="A0A558A654"/>
<comment type="caution">
    <text evidence="1">The sequence shown here is derived from an EMBL/GenBank/DDBJ whole genome shotgun (WGS) entry which is preliminary data.</text>
</comment>
<proteinExistence type="predicted"/>
<name>A0A558A654_9PSEU</name>